<evidence type="ECO:0000256" key="2">
    <source>
        <dbReference type="ARBA" id="ARBA00008685"/>
    </source>
</evidence>
<dbReference type="PRINTS" id="PR00177">
    <property type="entry name" value="NMDARECEPTOR"/>
</dbReference>
<dbReference type="InterPro" id="IPR001828">
    <property type="entry name" value="ANF_lig-bd_rcpt"/>
</dbReference>
<evidence type="ECO:0000256" key="16">
    <source>
        <dbReference type="PIRSR" id="PIRSR601508-1"/>
    </source>
</evidence>
<dbReference type="FunFam" id="1.10.287.70:FF:000199">
    <property type="entry name" value="Glutamate receptor ionotropic, NMDA 2B"/>
    <property type="match status" value="1"/>
</dbReference>
<evidence type="ECO:0000256" key="10">
    <source>
        <dbReference type="ARBA" id="ARBA00023170"/>
    </source>
</evidence>
<accession>A0AAV2BQ09</accession>
<feature type="domain" description="Ionotropic glutamate receptor L-glutamate and glycine-binding" evidence="21">
    <location>
        <begin position="501"/>
        <end position="561"/>
    </location>
</feature>
<dbReference type="Proteomes" id="UP001497382">
    <property type="component" value="Unassembled WGS sequence"/>
</dbReference>
<keyword evidence="10" id="KW-0675">Receptor</keyword>
<evidence type="ECO:0000256" key="17">
    <source>
        <dbReference type="PIRSR" id="PIRSR601508-2"/>
    </source>
</evidence>
<keyword evidence="7" id="KW-0770">Synapse</keyword>
<dbReference type="Gene3D" id="1.10.287.70">
    <property type="match status" value="1"/>
</dbReference>
<proteinExistence type="inferred from homology"/>
<keyword evidence="13" id="KW-1071">Ligand-gated ion channel</keyword>
<feature type="binding site" evidence="16">
    <location>
        <position position="794"/>
    </location>
    <ligand>
        <name>L-glutamate</name>
        <dbReference type="ChEBI" id="CHEBI:29985"/>
    </ligand>
</feature>
<dbReference type="FunFam" id="3.40.190.10:FF:000157">
    <property type="entry name" value="Glutamate receptor ionotropic, NMDA 2B"/>
    <property type="match status" value="1"/>
</dbReference>
<keyword evidence="4" id="KW-1003">Cell membrane</keyword>
<feature type="transmembrane region" description="Helical" evidence="19">
    <location>
        <begin position="696"/>
        <end position="717"/>
    </location>
</feature>
<dbReference type="InterPro" id="IPR015683">
    <property type="entry name" value="Ionotropic_Glu_rcpt"/>
</dbReference>
<feature type="domain" description="Ionotropic glutamate receptor C-terminal" evidence="20">
    <location>
        <begin position="498"/>
        <end position="859"/>
    </location>
</feature>
<keyword evidence="12" id="KW-0628">Postsynaptic cell membrane</keyword>
<organism evidence="22 23">
    <name type="scientific">Larinioides sclopetarius</name>
    <dbReference type="NCBI Taxonomy" id="280406"/>
    <lineage>
        <taxon>Eukaryota</taxon>
        <taxon>Metazoa</taxon>
        <taxon>Ecdysozoa</taxon>
        <taxon>Arthropoda</taxon>
        <taxon>Chelicerata</taxon>
        <taxon>Arachnida</taxon>
        <taxon>Araneae</taxon>
        <taxon>Araneomorphae</taxon>
        <taxon>Entelegynae</taxon>
        <taxon>Araneoidea</taxon>
        <taxon>Araneidae</taxon>
        <taxon>Larinioides</taxon>
    </lineage>
</organism>
<feature type="transmembrane region" description="Helical" evidence="19">
    <location>
        <begin position="879"/>
        <end position="899"/>
    </location>
</feature>
<evidence type="ECO:0000256" key="13">
    <source>
        <dbReference type="ARBA" id="ARBA00023286"/>
    </source>
</evidence>
<evidence type="ECO:0000256" key="12">
    <source>
        <dbReference type="ARBA" id="ARBA00023257"/>
    </source>
</evidence>
<dbReference type="EMBL" id="CAXIEN010000450">
    <property type="protein sequence ID" value="CAL1298002.1"/>
    <property type="molecule type" value="Genomic_DNA"/>
</dbReference>
<dbReference type="Pfam" id="PF01094">
    <property type="entry name" value="ANF_receptor"/>
    <property type="match status" value="1"/>
</dbReference>
<feature type="site" description="Interaction with the cone snail toxin Con-ikot-ikot" evidence="17">
    <location>
        <position position="758"/>
    </location>
</feature>
<sequence length="1047" mass="118680">MKNLPIRIMSSIKFLTIILFFSASISLSHLSSVFRQRTKPPKQKIIDTSKLIPIKIGAILPATAFEQIKRQYDKALIETANNINKGRFHRFTFSSMYNLEAQKYVMALAASPLNVLKTLCDEVLPENVTAIIYMTNSPVYGSNAASAQYMLQLTGYLGLPVIAWNVDNVGLEQVKRVSDSRILQLAPTVEHQAQVMLSILKRYSWHTFSVVTSQIGGHDDFIRAIRDLIQRGFSRDFKLDILNIITLKSDDKEGYYTELEDIANSEARIFLLFSTRTEAQEIMKAAKELGITGKQYVWIASQSVVGTGIDAKVEHFPTGMLGIYINVSTERLNVEVERAVNIFAHGLESFYRDFKNSNVSLSPTLSCNGNGQSRWNRGDVVFRHMRGVRISAKPPSRPIAFNLDGTLKDVEIHVMNLKFDRWEQIGVWEGNKLDIKDIVWPGNSPVPPPGVPEKFNLKITFLKEPPYVNLLPPDNETGECKTSRSIRCRVAPEHKLIGINHTLALKNPEFYKCCSGFCIDLLQKFSQDLKFTYDLYQVEDGAWGVVNANGTWNGLIAEVLNNKADLVVTSIKINSDRQTVVDFTVPFLETGIAIVVAKRTGIISPKAFLEPFDTVSWLMILLVSIQGAALAIFLFEWLSPYGYDMKMVPPRGEDGSGPDHKFSLFRTYWLVWAILFGAAVNVDCPRGYTARFMSSVWAMFAVVFLAIYTANLAAFMITREEYYDLSGIDDKRLQNPMSEEPPFRFGTIPYGNTEAILKKNKFEMYMWMRKFNRTTVVKGVEAVKKGELDAFIYDATVLEYLAGQDNECRLLTVGTWYAMTGYGFALAKNSKYLSMFNRAMIQYRENGDLERLQRFWLQGACKPKHKKRNVSKPLDVNQFMSAFLLLGCGVLFTILVLLLEHIYFKYIRQHLEKTDKGGYLTLISLSMGKSLNFRGAVNEATDIISHHKCKNPLCDTTLRRTQHDLHMAQLKIRELQAMNNMMGIKVNPDKQELKSTEPLKTRDMTHNMVISNESEPGYKTNPLHSYGPHFIKTSTTLSQVAEIETVL</sequence>
<evidence type="ECO:0000256" key="19">
    <source>
        <dbReference type="SAM" id="Phobius"/>
    </source>
</evidence>
<keyword evidence="11" id="KW-0325">Glycoprotein</keyword>
<evidence type="ECO:0000256" key="4">
    <source>
        <dbReference type="ARBA" id="ARBA00022475"/>
    </source>
</evidence>
<evidence type="ECO:0000256" key="5">
    <source>
        <dbReference type="ARBA" id="ARBA00022692"/>
    </source>
</evidence>
<keyword evidence="5 19" id="KW-0812">Transmembrane</keyword>
<feature type="binding site" evidence="16">
    <location>
        <position position="577"/>
    </location>
    <ligand>
        <name>L-glutamate</name>
        <dbReference type="ChEBI" id="CHEBI:29985"/>
    </ligand>
</feature>
<dbReference type="Pfam" id="PF00060">
    <property type="entry name" value="Lig_chan"/>
    <property type="match status" value="1"/>
</dbReference>
<feature type="transmembrane region" description="Helical" evidence="19">
    <location>
        <begin position="617"/>
        <end position="638"/>
    </location>
</feature>
<keyword evidence="9 19" id="KW-0472">Membrane</keyword>
<feature type="binding site" evidence="16">
    <location>
        <position position="753"/>
    </location>
    <ligand>
        <name>L-glutamate</name>
        <dbReference type="ChEBI" id="CHEBI:29985"/>
    </ligand>
</feature>
<evidence type="ECO:0000256" key="9">
    <source>
        <dbReference type="ARBA" id="ARBA00023136"/>
    </source>
</evidence>
<dbReference type="PANTHER" id="PTHR18966">
    <property type="entry name" value="IONOTROPIC GLUTAMATE RECEPTOR"/>
    <property type="match status" value="1"/>
</dbReference>
<feature type="disulfide bond" evidence="18">
    <location>
        <begin position="808"/>
        <end position="861"/>
    </location>
</feature>
<evidence type="ECO:0000256" key="7">
    <source>
        <dbReference type="ARBA" id="ARBA00023018"/>
    </source>
</evidence>
<evidence type="ECO:0000259" key="20">
    <source>
        <dbReference type="SMART" id="SM00079"/>
    </source>
</evidence>
<evidence type="ECO:0000256" key="15">
    <source>
        <dbReference type="ARBA" id="ARBA00034100"/>
    </source>
</evidence>
<reference evidence="22 23" key="1">
    <citation type="submission" date="2024-04" db="EMBL/GenBank/DDBJ databases">
        <authorList>
            <person name="Rising A."/>
            <person name="Reimegard J."/>
            <person name="Sonavane S."/>
            <person name="Akerstrom W."/>
            <person name="Nylinder S."/>
            <person name="Hedman E."/>
            <person name="Kallberg Y."/>
        </authorList>
    </citation>
    <scope>NUCLEOTIDE SEQUENCE [LARGE SCALE GENOMIC DNA]</scope>
</reference>
<dbReference type="GO" id="GO:0038023">
    <property type="term" value="F:signaling receptor activity"/>
    <property type="evidence" value="ECO:0007669"/>
    <property type="project" value="InterPro"/>
</dbReference>
<comment type="similarity">
    <text evidence="2">Belongs to the glutamate-gated ion channel (TC 1.A.10.1) family.</text>
</comment>
<comment type="subcellular location">
    <subcellularLocation>
        <location evidence="1">Cell membrane</location>
        <topology evidence="1">Multi-pass membrane protein</topology>
    </subcellularLocation>
    <subcellularLocation>
        <location evidence="15">Postsynaptic cell membrane</location>
    </subcellularLocation>
</comment>
<evidence type="ECO:0000256" key="1">
    <source>
        <dbReference type="ARBA" id="ARBA00004651"/>
    </source>
</evidence>
<evidence type="ECO:0000256" key="8">
    <source>
        <dbReference type="ARBA" id="ARBA00023065"/>
    </source>
</evidence>
<evidence type="ECO:0000313" key="22">
    <source>
        <dbReference type="EMBL" id="CAL1298002.1"/>
    </source>
</evidence>
<protein>
    <submittedName>
        <fullName evidence="22">Uncharacterized protein</fullName>
    </submittedName>
</protein>
<dbReference type="InterPro" id="IPR001320">
    <property type="entry name" value="Iontro_rcpt_C"/>
</dbReference>
<dbReference type="SUPFAM" id="SSF53850">
    <property type="entry name" value="Periplasmic binding protein-like II"/>
    <property type="match status" value="1"/>
</dbReference>
<feature type="transmembrane region" description="Helical" evidence="19">
    <location>
        <begin position="667"/>
        <end position="684"/>
    </location>
</feature>
<keyword evidence="6 19" id="KW-1133">Transmembrane helix</keyword>
<comment type="caution">
    <text evidence="22">The sequence shown here is derived from an EMBL/GenBank/DDBJ whole genome shotgun (WGS) entry which is preliminary data.</text>
</comment>
<dbReference type="GO" id="GO:0015276">
    <property type="term" value="F:ligand-gated monoatomic ion channel activity"/>
    <property type="evidence" value="ECO:0007669"/>
    <property type="project" value="InterPro"/>
</dbReference>
<dbReference type="InterPro" id="IPR001508">
    <property type="entry name" value="Iono_Glu_rcpt_met"/>
</dbReference>
<dbReference type="SMART" id="SM00918">
    <property type="entry name" value="Lig_chan-Glu_bd"/>
    <property type="match status" value="1"/>
</dbReference>
<evidence type="ECO:0000256" key="14">
    <source>
        <dbReference type="ARBA" id="ARBA00023303"/>
    </source>
</evidence>
<feature type="site" description="Crucial to convey clamshell closure to channel opening" evidence="17">
    <location>
        <position position="725"/>
    </location>
</feature>
<evidence type="ECO:0000256" key="11">
    <source>
        <dbReference type="ARBA" id="ARBA00023180"/>
    </source>
</evidence>
<evidence type="ECO:0000256" key="18">
    <source>
        <dbReference type="PIRSR" id="PIRSR601508-3"/>
    </source>
</evidence>
<dbReference type="SMART" id="SM00079">
    <property type="entry name" value="PBPe"/>
    <property type="match status" value="1"/>
</dbReference>
<dbReference type="InterPro" id="IPR028082">
    <property type="entry name" value="Peripla_BP_I"/>
</dbReference>
<evidence type="ECO:0000259" key="21">
    <source>
        <dbReference type="SMART" id="SM00918"/>
    </source>
</evidence>
<keyword evidence="23" id="KW-1185">Reference proteome</keyword>
<keyword evidence="18" id="KW-1015">Disulfide bond</keyword>
<dbReference type="Gene3D" id="3.40.190.10">
    <property type="entry name" value="Periplasmic binding protein-like II"/>
    <property type="match status" value="3"/>
</dbReference>
<gene>
    <name evidence="22" type="ORF">LARSCL_LOCUS20638</name>
</gene>
<dbReference type="Gene3D" id="3.40.50.2300">
    <property type="match status" value="2"/>
</dbReference>
<evidence type="ECO:0000256" key="3">
    <source>
        <dbReference type="ARBA" id="ARBA00022448"/>
    </source>
</evidence>
<dbReference type="GO" id="GO:0045211">
    <property type="term" value="C:postsynaptic membrane"/>
    <property type="evidence" value="ECO:0007669"/>
    <property type="project" value="UniProtKB-SubCell"/>
</dbReference>
<dbReference type="FunFam" id="3.40.190.10:FF:000155">
    <property type="entry name" value="Glutamate receptor ionotropic, NMDA 2B"/>
    <property type="match status" value="1"/>
</dbReference>
<evidence type="ECO:0000256" key="6">
    <source>
        <dbReference type="ARBA" id="ARBA00022989"/>
    </source>
</evidence>
<evidence type="ECO:0000313" key="23">
    <source>
        <dbReference type="Proteomes" id="UP001497382"/>
    </source>
</evidence>
<keyword evidence="14" id="KW-0407">Ion channel</keyword>
<dbReference type="AlphaFoldDB" id="A0AAV2BQ09"/>
<dbReference type="Pfam" id="PF10613">
    <property type="entry name" value="Lig_chan-Glu_bd"/>
    <property type="match status" value="1"/>
</dbReference>
<dbReference type="InterPro" id="IPR019594">
    <property type="entry name" value="Glu/Gly-bd"/>
</dbReference>
<name>A0AAV2BQ09_9ARAC</name>
<keyword evidence="8" id="KW-0406">Ion transport</keyword>
<dbReference type="SUPFAM" id="SSF53822">
    <property type="entry name" value="Periplasmic binding protein-like I"/>
    <property type="match status" value="1"/>
</dbReference>
<keyword evidence="3" id="KW-0813">Transport</keyword>